<name>A0A9W7L5L8_9STRA</name>
<feature type="transmembrane region" description="Helical" evidence="1">
    <location>
        <begin position="375"/>
        <end position="394"/>
    </location>
</feature>
<keyword evidence="3" id="KW-1185">Reference proteome</keyword>
<gene>
    <name evidence="2" type="ORF">TrCOL_g3335</name>
</gene>
<dbReference type="OrthoDB" id="194201at2759"/>
<dbReference type="AlphaFoldDB" id="A0A9W7L5L8"/>
<reference evidence="3" key="1">
    <citation type="journal article" date="2023" name="Commun. Biol.">
        <title>Genome analysis of Parmales, the sister group of diatoms, reveals the evolutionary specialization of diatoms from phago-mixotrophs to photoautotrophs.</title>
        <authorList>
            <person name="Ban H."/>
            <person name="Sato S."/>
            <person name="Yoshikawa S."/>
            <person name="Yamada K."/>
            <person name="Nakamura Y."/>
            <person name="Ichinomiya M."/>
            <person name="Sato N."/>
            <person name="Blanc-Mathieu R."/>
            <person name="Endo H."/>
            <person name="Kuwata A."/>
            <person name="Ogata H."/>
        </authorList>
    </citation>
    <scope>NUCLEOTIDE SEQUENCE [LARGE SCALE GENOMIC DNA]</scope>
</reference>
<organism evidence="2 3">
    <name type="scientific">Triparma columacea</name>
    <dbReference type="NCBI Taxonomy" id="722753"/>
    <lineage>
        <taxon>Eukaryota</taxon>
        <taxon>Sar</taxon>
        <taxon>Stramenopiles</taxon>
        <taxon>Ochrophyta</taxon>
        <taxon>Bolidophyceae</taxon>
        <taxon>Parmales</taxon>
        <taxon>Triparmaceae</taxon>
        <taxon>Triparma</taxon>
    </lineage>
</organism>
<accession>A0A9W7L5L8</accession>
<dbReference type="EMBL" id="BRYA01000011">
    <property type="protein sequence ID" value="GMI31771.1"/>
    <property type="molecule type" value="Genomic_DNA"/>
</dbReference>
<feature type="transmembrane region" description="Helical" evidence="1">
    <location>
        <begin position="160"/>
        <end position="183"/>
    </location>
</feature>
<protein>
    <submittedName>
        <fullName evidence="2">Uncharacterized protein</fullName>
    </submittedName>
</protein>
<dbReference type="Proteomes" id="UP001165065">
    <property type="component" value="Unassembled WGS sequence"/>
</dbReference>
<evidence type="ECO:0000313" key="3">
    <source>
        <dbReference type="Proteomes" id="UP001165065"/>
    </source>
</evidence>
<feature type="transmembrane region" description="Helical" evidence="1">
    <location>
        <begin position="330"/>
        <end position="355"/>
    </location>
</feature>
<proteinExistence type="predicted"/>
<keyword evidence="1" id="KW-1133">Transmembrane helix</keyword>
<evidence type="ECO:0000313" key="2">
    <source>
        <dbReference type="EMBL" id="GMI31771.1"/>
    </source>
</evidence>
<keyword evidence="1" id="KW-0472">Membrane</keyword>
<comment type="caution">
    <text evidence="2">The sequence shown here is derived from an EMBL/GenBank/DDBJ whole genome shotgun (WGS) entry which is preliminary data.</text>
</comment>
<keyword evidence="1" id="KW-0812">Transmembrane</keyword>
<sequence>MEMLPKKFVRQASNFHHAKDSELYTYSPPTIYTEDFYFAMLLYPPILFGLNVAFNVFCTFCAFGLLPMEQISECPVNAADFDTESVFYDDCVNTNSTWYKTYNMPFANTTFKTSGWFYYSSWSRETLKTDKGIETGGSPSVEAVYESPLFHPFWAKPVDYVGIILLIGSFAFLLRLVASSFLVKTSVYRDRVEVEYYGGEIQAVPLGAILDEDDSVKKHEWAECPPFSKRALQIKSKELVKYKSGHTTTTIVKKGDGKKKPEMKILRAEPDDVEEFNRILREAREGLDEDEKKKEHFFHSEIDGMKATSDDGEEGAIEFVPNAFEGRTKYWVVSFLLVVIGGILMDIGFKIFFYLLHKFVQPNRPQTADQFRNEVLAITPFTVFLYMSVLYYGLVGTLNAVPTKIEVGTRAIVVSMDRAMKKADIADEFKRICIPMDSIAAVHEGSDFTGSSDGWFRRLFNESGFIVIRAKRFFIITETKKLRTIEKKVAEDQEGGVEVCEGYFKYFLLTSKDREEFLRYVKGRHAADPAP</sequence>
<feature type="transmembrane region" description="Helical" evidence="1">
    <location>
        <begin position="46"/>
        <end position="66"/>
    </location>
</feature>
<evidence type="ECO:0000256" key="1">
    <source>
        <dbReference type="SAM" id="Phobius"/>
    </source>
</evidence>